<accession>A0A6G9YIK5</accession>
<keyword evidence="2" id="KW-1185">Reference proteome</keyword>
<dbReference type="RefSeq" id="WP_174867414.1">
    <property type="nucleotide sequence ID" value="NZ_CP046172.1"/>
</dbReference>
<dbReference type="KEGG" id="nah:F5544_26405"/>
<gene>
    <name evidence="1" type="ORF">F5544_26405</name>
</gene>
<dbReference type="InterPro" id="IPR010985">
    <property type="entry name" value="Ribbon_hlx_hlx"/>
</dbReference>
<proteinExistence type="predicted"/>
<evidence type="ECO:0000313" key="2">
    <source>
        <dbReference type="Proteomes" id="UP000503540"/>
    </source>
</evidence>
<evidence type="ECO:0008006" key="3">
    <source>
        <dbReference type="Google" id="ProtNLM"/>
    </source>
</evidence>
<sequence length="106" mass="11358">MATIRIDDVPEEVVEVLRTCAAEAGMSLSAYLWQEFIAMARRPPKSGATVAVRQALASDPGPGAGVEIPDEKAEAFAEIRKALAKDPESDVTGDFAVETLRELRGE</sequence>
<dbReference type="GO" id="GO:0006355">
    <property type="term" value="P:regulation of DNA-templated transcription"/>
    <property type="evidence" value="ECO:0007669"/>
    <property type="project" value="InterPro"/>
</dbReference>
<organism evidence="1 2">
    <name type="scientific">Nocardia arthritidis</name>
    <dbReference type="NCBI Taxonomy" id="228602"/>
    <lineage>
        <taxon>Bacteria</taxon>
        <taxon>Bacillati</taxon>
        <taxon>Actinomycetota</taxon>
        <taxon>Actinomycetes</taxon>
        <taxon>Mycobacteriales</taxon>
        <taxon>Nocardiaceae</taxon>
        <taxon>Nocardia</taxon>
    </lineage>
</organism>
<evidence type="ECO:0000313" key="1">
    <source>
        <dbReference type="EMBL" id="QIS13135.1"/>
    </source>
</evidence>
<reference evidence="1 2" key="1">
    <citation type="journal article" date="2019" name="ACS Chem. Biol.">
        <title>Identification and Mobilization of a Cryptic Antibiotic Biosynthesis Gene Locus from a Human-Pathogenic Nocardia Isolate.</title>
        <authorList>
            <person name="Herisse M."/>
            <person name="Ishida K."/>
            <person name="Porter J.L."/>
            <person name="Howden B."/>
            <person name="Hertweck C."/>
            <person name="Stinear T.P."/>
            <person name="Pidot S.J."/>
        </authorList>
    </citation>
    <scope>NUCLEOTIDE SEQUENCE [LARGE SCALE GENOMIC DNA]</scope>
    <source>
        <strain evidence="1 2">AUSMDU00012717</strain>
    </source>
</reference>
<name>A0A6G9YIK5_9NOCA</name>
<dbReference type="SUPFAM" id="SSF47598">
    <property type="entry name" value="Ribbon-helix-helix"/>
    <property type="match status" value="1"/>
</dbReference>
<dbReference type="EMBL" id="CP046172">
    <property type="protein sequence ID" value="QIS13135.1"/>
    <property type="molecule type" value="Genomic_DNA"/>
</dbReference>
<protein>
    <recommendedName>
        <fullName evidence="3">Antitoxin</fullName>
    </recommendedName>
</protein>
<dbReference type="AlphaFoldDB" id="A0A6G9YIK5"/>
<dbReference type="Proteomes" id="UP000503540">
    <property type="component" value="Chromosome"/>
</dbReference>